<evidence type="ECO:0000256" key="6">
    <source>
        <dbReference type="ARBA" id="ARBA00023229"/>
    </source>
</evidence>
<dbReference type="InterPro" id="IPR034683">
    <property type="entry name" value="IspD/TarI"/>
</dbReference>
<sequence>MPANFSVAAVIPAAGIGSRMRTSMPKQYLRILDRTVLEHSLRAVASDPRVQCIYVAVAEHDKWFEQLQPELAIPLIRVTGGNSRAASVLAGVTAAVADGFQHVLVHDAARPCLSAGELAAVLDAGLTESAGAILALPVADTMKRGDAAQRISCSVARESLWHALTPQVFPARVLADGIRQLGTDNPALTDEASVFELLGKQPLLVAGKRTNIKITQPGDEQIAAAFLSLILQEQQCE</sequence>
<evidence type="ECO:0000256" key="4">
    <source>
        <dbReference type="ARBA" id="ARBA00022679"/>
    </source>
</evidence>
<evidence type="ECO:0000256" key="1">
    <source>
        <dbReference type="ARBA" id="ARBA00001282"/>
    </source>
</evidence>
<dbReference type="Gene3D" id="3.90.550.10">
    <property type="entry name" value="Spore Coat Polysaccharide Biosynthesis Protein SpsA, Chain A"/>
    <property type="match status" value="1"/>
</dbReference>
<accession>A0A094IX92</accession>
<dbReference type="InterPro" id="IPR001228">
    <property type="entry name" value="IspD"/>
</dbReference>
<dbReference type="PANTHER" id="PTHR32125">
    <property type="entry name" value="2-C-METHYL-D-ERYTHRITOL 4-PHOSPHATE CYTIDYLYLTRANSFERASE, CHLOROPLASTIC"/>
    <property type="match status" value="1"/>
</dbReference>
<dbReference type="GO" id="GO:0050518">
    <property type="term" value="F:2-C-methyl-D-erythritol 4-phosphate cytidylyltransferase activity"/>
    <property type="evidence" value="ECO:0007669"/>
    <property type="project" value="UniProtKB-UniRule"/>
</dbReference>
<feature type="site" description="Transition state stabilizer" evidence="7">
    <location>
        <position position="26"/>
    </location>
</feature>
<gene>
    <name evidence="7" type="primary">ispD</name>
    <name evidence="8" type="ORF">IDSA_03405</name>
</gene>
<evidence type="ECO:0000313" key="8">
    <source>
        <dbReference type="EMBL" id="KFZ31747.1"/>
    </source>
</evidence>
<evidence type="ECO:0000256" key="2">
    <source>
        <dbReference type="ARBA" id="ARBA00004787"/>
    </source>
</evidence>
<dbReference type="SUPFAM" id="SSF53448">
    <property type="entry name" value="Nucleotide-diphospho-sugar transferases"/>
    <property type="match status" value="1"/>
</dbReference>
<dbReference type="NCBIfam" id="TIGR00453">
    <property type="entry name" value="ispD"/>
    <property type="match status" value="1"/>
</dbReference>
<evidence type="ECO:0000313" key="9">
    <source>
        <dbReference type="Proteomes" id="UP000054363"/>
    </source>
</evidence>
<comment type="function">
    <text evidence="7">Catalyzes the formation of 4-diphosphocytidyl-2-C-methyl-D-erythritol from CTP and 2-C-methyl-D-erythritol 4-phosphate (MEP).</text>
</comment>
<evidence type="ECO:0000256" key="7">
    <source>
        <dbReference type="HAMAP-Rule" id="MF_00108"/>
    </source>
</evidence>
<protein>
    <recommendedName>
        <fullName evidence="7">2-C-methyl-D-erythritol 4-phosphate cytidylyltransferase</fullName>
        <ecNumber evidence="7">2.7.7.60</ecNumber>
    </recommendedName>
    <alternativeName>
        <fullName evidence="7">4-diphosphocytidyl-2C-methyl-D-erythritol synthase</fullName>
    </alternativeName>
    <alternativeName>
        <fullName evidence="7">MEP cytidylyltransferase</fullName>
        <shortName evidence="7">MCT</shortName>
    </alternativeName>
</protein>
<comment type="catalytic activity">
    <reaction evidence="1 7">
        <text>2-C-methyl-D-erythritol 4-phosphate + CTP + H(+) = 4-CDP-2-C-methyl-D-erythritol + diphosphate</text>
        <dbReference type="Rhea" id="RHEA:13429"/>
        <dbReference type="ChEBI" id="CHEBI:15378"/>
        <dbReference type="ChEBI" id="CHEBI:33019"/>
        <dbReference type="ChEBI" id="CHEBI:37563"/>
        <dbReference type="ChEBI" id="CHEBI:57823"/>
        <dbReference type="ChEBI" id="CHEBI:58262"/>
        <dbReference type="EC" id="2.7.7.60"/>
    </reaction>
</comment>
<dbReference type="Proteomes" id="UP000054363">
    <property type="component" value="Unassembled WGS sequence"/>
</dbReference>
<dbReference type="PROSITE" id="PS01295">
    <property type="entry name" value="ISPD"/>
    <property type="match status" value="1"/>
</dbReference>
<organism evidence="8 9">
    <name type="scientific">Pseudidiomarina salinarum</name>
    <dbReference type="NCBI Taxonomy" id="435908"/>
    <lineage>
        <taxon>Bacteria</taxon>
        <taxon>Pseudomonadati</taxon>
        <taxon>Pseudomonadota</taxon>
        <taxon>Gammaproteobacteria</taxon>
        <taxon>Alteromonadales</taxon>
        <taxon>Idiomarinaceae</taxon>
        <taxon>Pseudidiomarina</taxon>
    </lineage>
</organism>
<dbReference type="EMBL" id="JPER01000001">
    <property type="protein sequence ID" value="KFZ31747.1"/>
    <property type="molecule type" value="Genomic_DNA"/>
</dbReference>
<dbReference type="RefSeq" id="WP_034774168.1">
    <property type="nucleotide sequence ID" value="NZ_JPER01000001.1"/>
</dbReference>
<dbReference type="eggNOG" id="COG1211">
    <property type="taxonomic scope" value="Bacteria"/>
</dbReference>
<dbReference type="STRING" id="435908.IDSA_03405"/>
<feature type="site" description="Transition state stabilizer" evidence="7">
    <location>
        <position position="19"/>
    </location>
</feature>
<keyword evidence="4 7" id="KW-0808">Transferase</keyword>
<evidence type="ECO:0000256" key="5">
    <source>
        <dbReference type="ARBA" id="ARBA00022695"/>
    </source>
</evidence>
<comment type="caution">
    <text evidence="8">The sequence shown here is derived from an EMBL/GenBank/DDBJ whole genome shotgun (WGS) entry which is preliminary data.</text>
</comment>
<dbReference type="OrthoDB" id="9806837at2"/>
<dbReference type="Pfam" id="PF01128">
    <property type="entry name" value="IspD"/>
    <property type="match status" value="1"/>
</dbReference>
<dbReference type="FunFam" id="3.90.550.10:FF:000003">
    <property type="entry name" value="2-C-methyl-D-erythritol 4-phosphate cytidylyltransferase"/>
    <property type="match status" value="1"/>
</dbReference>
<reference evidence="8 9" key="1">
    <citation type="submission" date="2014-06" db="EMBL/GenBank/DDBJ databases">
        <title>The draft genome sequence of Idiomarina salinarum ISL-52.</title>
        <authorList>
            <person name="Du J."/>
            <person name="Shao Z."/>
        </authorList>
    </citation>
    <scope>NUCLEOTIDE SEQUENCE [LARGE SCALE GENOMIC DNA]</scope>
    <source>
        <strain evidence="8 9">ISL-52</strain>
    </source>
</reference>
<dbReference type="UniPathway" id="UPA00056">
    <property type="reaction ID" value="UER00093"/>
</dbReference>
<dbReference type="InterPro" id="IPR050088">
    <property type="entry name" value="IspD/TarI_cytidylyltransf_bact"/>
</dbReference>
<keyword evidence="9" id="KW-1185">Reference proteome</keyword>
<feature type="site" description="Positions MEP for the nucleophilic attack" evidence="7">
    <location>
        <position position="213"/>
    </location>
</feature>
<dbReference type="HAMAP" id="MF_00108">
    <property type="entry name" value="IspD"/>
    <property type="match status" value="1"/>
</dbReference>
<dbReference type="InterPro" id="IPR029044">
    <property type="entry name" value="Nucleotide-diphossugar_trans"/>
</dbReference>
<keyword evidence="6 7" id="KW-0414">Isoprene biosynthesis</keyword>
<dbReference type="PANTHER" id="PTHR32125:SF4">
    <property type="entry name" value="2-C-METHYL-D-ERYTHRITOL 4-PHOSPHATE CYTIDYLYLTRANSFERASE, CHLOROPLASTIC"/>
    <property type="match status" value="1"/>
</dbReference>
<evidence type="ECO:0000256" key="3">
    <source>
        <dbReference type="ARBA" id="ARBA00009789"/>
    </source>
</evidence>
<dbReference type="InterPro" id="IPR018294">
    <property type="entry name" value="ISPD_synthase_CS"/>
</dbReference>
<dbReference type="AlphaFoldDB" id="A0A094IX92"/>
<keyword evidence="5 7" id="KW-0548">Nucleotidyltransferase</keyword>
<name>A0A094IX92_9GAMM</name>
<dbReference type="EC" id="2.7.7.60" evidence="7"/>
<feature type="site" description="Positions MEP for the nucleophilic attack" evidence="7">
    <location>
        <position position="157"/>
    </location>
</feature>
<proteinExistence type="inferred from homology"/>
<comment type="pathway">
    <text evidence="2 7">Isoprenoid biosynthesis; isopentenyl diphosphate biosynthesis via DXP pathway; isopentenyl diphosphate from 1-deoxy-D-xylulose 5-phosphate: step 2/6.</text>
</comment>
<comment type="similarity">
    <text evidence="3 7">Belongs to the IspD/TarI cytidylyltransferase family. IspD subfamily.</text>
</comment>
<dbReference type="GO" id="GO:0019288">
    <property type="term" value="P:isopentenyl diphosphate biosynthetic process, methylerythritol 4-phosphate pathway"/>
    <property type="evidence" value="ECO:0007669"/>
    <property type="project" value="UniProtKB-UniRule"/>
</dbReference>
<dbReference type="CDD" id="cd02516">
    <property type="entry name" value="CDP-ME_synthetase"/>
    <property type="match status" value="1"/>
</dbReference>